<gene>
    <name evidence="2" type="ORF">H8R10_05755</name>
</gene>
<keyword evidence="3" id="KW-1185">Reference proteome</keyword>
<comment type="caution">
    <text evidence="2">The sequence shown here is derived from an EMBL/GenBank/DDBJ whole genome shotgun (WGS) entry which is preliminary data.</text>
</comment>
<accession>A0A8I0G8A2</accession>
<dbReference type="Proteomes" id="UP000627538">
    <property type="component" value="Unassembled WGS sequence"/>
</dbReference>
<dbReference type="SUPFAM" id="SSF51658">
    <property type="entry name" value="Xylose isomerase-like"/>
    <property type="match status" value="1"/>
</dbReference>
<dbReference type="InterPro" id="IPR036237">
    <property type="entry name" value="Xyl_isomerase-like_sf"/>
</dbReference>
<reference evidence="2 3" key="1">
    <citation type="submission" date="2020-08" db="EMBL/GenBank/DDBJ databases">
        <title>Winkia gen. nov., sp. nov., isolated from faeces of the Anser albifrons in China.</title>
        <authorList>
            <person name="Liu Q."/>
        </authorList>
    </citation>
    <scope>NUCLEOTIDE SEQUENCE [LARGE SCALE GENOMIC DNA]</scope>
    <source>
        <strain evidence="2 3">C62</strain>
    </source>
</reference>
<dbReference type="EMBL" id="JACRUO010000001">
    <property type="protein sequence ID" value="MBD3689730.1"/>
    <property type="molecule type" value="Genomic_DNA"/>
</dbReference>
<proteinExistence type="predicted"/>
<sequence>MSHIKRGVSLYSLQDAYGRGGLGLEGCVEAVEKMGTEGIEILSDQMIRGAANASEETLAEWDRIMEAHPLERAVNDIFINSSLYKNRWLTLDEQVAALEADLKLTHRLGIPLVRLVSRTDPAVIRRTLPLAEKLGVTMAVEVHAGMSFRHPMTAAWIKEMKAVDSPFVGLVVDFGIYCQRHPRVSSNYFKHLGVSEDVISWIDDVFASGTDPSAAFQGDGSNEESFEQPIFPDELRKMFRHPLDEFYAMMSTGYENTSLDTLDEYLPWIKSFHGKFWEMTDEGEEYSIDYSRIIERLKKLGFEGYICSEYEGQRFVVPGEEIRDIEQVSKHQDMLARYINDGK</sequence>
<protein>
    <submittedName>
        <fullName evidence="2">TIM barrel protein</fullName>
    </submittedName>
</protein>
<dbReference type="InterPro" id="IPR013022">
    <property type="entry name" value="Xyl_isomerase-like_TIM-brl"/>
</dbReference>
<organism evidence="2 3">
    <name type="scientific">Nanchangia anserum</name>
    <dbReference type="NCBI Taxonomy" id="2692125"/>
    <lineage>
        <taxon>Bacteria</taxon>
        <taxon>Bacillati</taxon>
        <taxon>Actinomycetota</taxon>
        <taxon>Actinomycetes</taxon>
        <taxon>Actinomycetales</taxon>
        <taxon>Actinomycetaceae</taxon>
        <taxon>Nanchangia</taxon>
    </lineage>
</organism>
<evidence type="ECO:0000313" key="3">
    <source>
        <dbReference type="Proteomes" id="UP000627538"/>
    </source>
</evidence>
<dbReference type="AlphaFoldDB" id="A0A8I0G8A2"/>
<dbReference type="RefSeq" id="WP_191071754.1">
    <property type="nucleotide sequence ID" value="NZ_CP060506.1"/>
</dbReference>
<dbReference type="Pfam" id="PF01261">
    <property type="entry name" value="AP_endonuc_2"/>
    <property type="match status" value="1"/>
</dbReference>
<dbReference type="Gene3D" id="3.20.20.150">
    <property type="entry name" value="Divalent-metal-dependent TIM barrel enzymes"/>
    <property type="match status" value="1"/>
</dbReference>
<dbReference type="PANTHER" id="PTHR12110">
    <property type="entry name" value="HYDROXYPYRUVATE ISOMERASE"/>
    <property type="match status" value="1"/>
</dbReference>
<dbReference type="PANTHER" id="PTHR12110:SF53">
    <property type="entry name" value="BLR5974 PROTEIN"/>
    <property type="match status" value="1"/>
</dbReference>
<evidence type="ECO:0000313" key="2">
    <source>
        <dbReference type="EMBL" id="MBD3689730.1"/>
    </source>
</evidence>
<dbReference type="InterPro" id="IPR050312">
    <property type="entry name" value="IolE/XylAMocC-like"/>
</dbReference>
<feature type="domain" description="Xylose isomerase-like TIM barrel" evidence="1">
    <location>
        <begin position="28"/>
        <end position="175"/>
    </location>
</feature>
<evidence type="ECO:0000259" key="1">
    <source>
        <dbReference type="Pfam" id="PF01261"/>
    </source>
</evidence>
<name>A0A8I0G8A2_9ACTO</name>